<reference evidence="1" key="1">
    <citation type="submission" date="2014-09" db="EMBL/GenBank/DDBJ databases">
        <authorList>
            <person name="Magalhaes I.L.F."/>
            <person name="Oliveira U."/>
            <person name="Santos F.R."/>
            <person name="Vidigal T.H.D.A."/>
            <person name="Brescovit A.D."/>
            <person name="Santos A.J."/>
        </authorList>
    </citation>
    <scope>NUCLEOTIDE SEQUENCE</scope>
    <source>
        <tissue evidence="1">Shoot tissue taken approximately 20 cm above the soil surface</tissue>
    </source>
</reference>
<evidence type="ECO:0000313" key="1">
    <source>
        <dbReference type="EMBL" id="JAD52819.1"/>
    </source>
</evidence>
<organism evidence="1">
    <name type="scientific">Arundo donax</name>
    <name type="common">Giant reed</name>
    <name type="synonym">Donax arundinaceus</name>
    <dbReference type="NCBI Taxonomy" id="35708"/>
    <lineage>
        <taxon>Eukaryota</taxon>
        <taxon>Viridiplantae</taxon>
        <taxon>Streptophyta</taxon>
        <taxon>Embryophyta</taxon>
        <taxon>Tracheophyta</taxon>
        <taxon>Spermatophyta</taxon>
        <taxon>Magnoliopsida</taxon>
        <taxon>Liliopsida</taxon>
        <taxon>Poales</taxon>
        <taxon>Poaceae</taxon>
        <taxon>PACMAD clade</taxon>
        <taxon>Arundinoideae</taxon>
        <taxon>Arundineae</taxon>
        <taxon>Arundo</taxon>
    </lineage>
</organism>
<dbReference type="AlphaFoldDB" id="A0A0A9AM74"/>
<name>A0A0A9AM74_ARUDO</name>
<dbReference type="EMBL" id="GBRH01245076">
    <property type="protein sequence ID" value="JAD52819.1"/>
    <property type="molecule type" value="Transcribed_RNA"/>
</dbReference>
<reference evidence="1" key="2">
    <citation type="journal article" date="2015" name="Data Brief">
        <title>Shoot transcriptome of the giant reed, Arundo donax.</title>
        <authorList>
            <person name="Barrero R.A."/>
            <person name="Guerrero F.D."/>
            <person name="Moolhuijzen P."/>
            <person name="Goolsby J.A."/>
            <person name="Tidwell J."/>
            <person name="Bellgard S.E."/>
            <person name="Bellgard M.I."/>
        </authorList>
    </citation>
    <scope>NUCLEOTIDE SEQUENCE</scope>
    <source>
        <tissue evidence="1">Shoot tissue taken approximately 20 cm above the soil surface</tissue>
    </source>
</reference>
<sequence length="78" mass="8786">MAPWPSISPFPSKVKLSTQKNVRRLAACDVQMLFGATMLPSICRLQVQIFCPRAIYRWTQYGKTIDATCMVIGDLQGH</sequence>
<accession>A0A0A9AM74</accession>
<proteinExistence type="predicted"/>
<protein>
    <submittedName>
        <fullName evidence="1">Uncharacterized protein</fullName>
    </submittedName>
</protein>